<dbReference type="PANTHER" id="PTHR35272">
    <property type="entry name" value="THIOL:DISULFIDE INTERCHANGE PROTEIN DSBC-RELATED"/>
    <property type="match status" value="1"/>
</dbReference>
<gene>
    <name evidence="3" type="ORF">HK415_03570</name>
</gene>
<protein>
    <submittedName>
        <fullName evidence="3">Thioredoxin fold domain-containing protein</fullName>
    </submittedName>
</protein>
<feature type="signal peptide" evidence="1">
    <location>
        <begin position="1"/>
        <end position="17"/>
    </location>
</feature>
<dbReference type="AlphaFoldDB" id="A0A849KL22"/>
<reference evidence="3 4" key="2">
    <citation type="submission" date="2020-06" db="EMBL/GenBank/DDBJ databases">
        <title>Ramlibacter rhizophilus sp. nov., isolated from rhizosphere soil of national flower Mugunghwa from South Korea.</title>
        <authorList>
            <person name="Zheng-Fei Y."/>
            <person name="Huan T."/>
        </authorList>
    </citation>
    <scope>NUCLEOTIDE SEQUENCE [LARGE SCALE GENOMIC DNA]</scope>
    <source>
        <strain evidence="3 4">B156</strain>
    </source>
</reference>
<dbReference type="PROSITE" id="PS51257">
    <property type="entry name" value="PROKAR_LIPOPROTEIN"/>
    <property type="match status" value="1"/>
</dbReference>
<organism evidence="3 4">
    <name type="scientific">Ramlibacter montanisoli</name>
    <dbReference type="NCBI Taxonomy" id="2732512"/>
    <lineage>
        <taxon>Bacteria</taxon>
        <taxon>Pseudomonadati</taxon>
        <taxon>Pseudomonadota</taxon>
        <taxon>Betaproteobacteria</taxon>
        <taxon>Burkholderiales</taxon>
        <taxon>Comamonadaceae</taxon>
        <taxon>Ramlibacter</taxon>
    </lineage>
</organism>
<proteinExistence type="predicted"/>
<dbReference type="Pfam" id="PF13098">
    <property type="entry name" value="Thioredoxin_2"/>
    <property type="match status" value="1"/>
</dbReference>
<accession>A0A849KL22</accession>
<dbReference type="EMBL" id="JABFCS010000001">
    <property type="protein sequence ID" value="NNU42439.1"/>
    <property type="molecule type" value="Genomic_DNA"/>
</dbReference>
<name>A0A849KL22_9BURK</name>
<keyword evidence="1" id="KW-0732">Signal</keyword>
<keyword evidence="4" id="KW-1185">Reference proteome</keyword>
<dbReference type="RefSeq" id="WP_171556803.1">
    <property type="nucleotide sequence ID" value="NZ_JABFCS010000001.1"/>
</dbReference>
<comment type="caution">
    <text evidence="3">The sequence shown here is derived from an EMBL/GenBank/DDBJ whole genome shotgun (WGS) entry which is preliminary data.</text>
</comment>
<evidence type="ECO:0000313" key="3">
    <source>
        <dbReference type="EMBL" id="NNU42439.1"/>
    </source>
</evidence>
<feature type="chain" id="PRO_5032684291" evidence="1">
    <location>
        <begin position="18"/>
        <end position="196"/>
    </location>
</feature>
<dbReference type="InterPro" id="IPR012336">
    <property type="entry name" value="Thioredoxin-like_fold"/>
</dbReference>
<evidence type="ECO:0000259" key="2">
    <source>
        <dbReference type="Pfam" id="PF13098"/>
    </source>
</evidence>
<dbReference type="SUPFAM" id="SSF52833">
    <property type="entry name" value="Thioredoxin-like"/>
    <property type="match status" value="1"/>
</dbReference>
<dbReference type="Proteomes" id="UP000552954">
    <property type="component" value="Unassembled WGS sequence"/>
</dbReference>
<dbReference type="InterPro" id="IPR036249">
    <property type="entry name" value="Thioredoxin-like_sf"/>
</dbReference>
<evidence type="ECO:0000256" key="1">
    <source>
        <dbReference type="SAM" id="SignalP"/>
    </source>
</evidence>
<dbReference type="Gene3D" id="3.40.30.10">
    <property type="entry name" value="Glutaredoxin"/>
    <property type="match status" value="1"/>
</dbReference>
<dbReference type="PANTHER" id="PTHR35272:SF4">
    <property type="entry name" value="THIOL:DISULFIDE INTERCHANGE PROTEIN DSBG"/>
    <property type="match status" value="1"/>
</dbReference>
<reference evidence="3 4" key="1">
    <citation type="submission" date="2020-05" db="EMBL/GenBank/DDBJ databases">
        <authorList>
            <person name="Khan S.A."/>
            <person name="Jeon C.O."/>
            <person name="Chun B.H."/>
        </authorList>
    </citation>
    <scope>NUCLEOTIDE SEQUENCE [LARGE SCALE GENOMIC DNA]</scope>
    <source>
        <strain evidence="3 4">B156</strain>
    </source>
</reference>
<feature type="domain" description="Thioredoxin-like fold" evidence="2">
    <location>
        <begin position="59"/>
        <end position="187"/>
    </location>
</feature>
<dbReference type="InterPro" id="IPR051470">
    <property type="entry name" value="Thiol:disulfide_interchange"/>
</dbReference>
<evidence type="ECO:0000313" key="4">
    <source>
        <dbReference type="Proteomes" id="UP000552954"/>
    </source>
</evidence>
<sequence length="196" mass="19939">MKRRLVLTAAASAAVLAACGKKEGAGGAAGGKAAATVPVSVEAIAAEGKGFNVGSTMSTRVIYVFFDTQCPHCAVLWEATRPLRPQARFVWIPVGLIGDKSVAQGAAIVSAADPIATMDENEKSVMAKGGGIAAMGVTDAQKDVVKKNTELFNRFGFSGVPTIVGKHATTGEIVTIEGSLPAPGLAQRFGLSQPGG</sequence>